<dbReference type="eggNOG" id="ENOG5031S9P">
    <property type="taxonomic scope" value="Bacteria"/>
</dbReference>
<dbReference type="EMBL" id="MAPZ01000010">
    <property type="protein sequence ID" value="OBY12049.1"/>
    <property type="molecule type" value="Genomic_DNA"/>
</dbReference>
<comment type="caution">
    <text evidence="1">The sequence shown here is derived from an EMBL/GenBank/DDBJ whole genome shotgun (WGS) entry which is preliminary data.</text>
</comment>
<dbReference type="OrthoDB" id="2986513at2"/>
<organism evidence="1 2">
    <name type="scientific">Clostridium paraputrificum</name>
    <dbReference type="NCBI Taxonomy" id="29363"/>
    <lineage>
        <taxon>Bacteria</taxon>
        <taxon>Bacillati</taxon>
        <taxon>Bacillota</taxon>
        <taxon>Clostridia</taxon>
        <taxon>Eubacteriales</taxon>
        <taxon>Clostridiaceae</taxon>
        <taxon>Clostridium</taxon>
    </lineage>
</organism>
<reference evidence="1 2" key="1">
    <citation type="submission" date="2016-06" db="EMBL/GenBank/DDBJ databases">
        <authorList>
            <person name="Kjaerup R.B."/>
            <person name="Dalgaard T.S."/>
            <person name="Juul-Madsen H.R."/>
        </authorList>
    </citation>
    <scope>NUCLEOTIDE SEQUENCE [LARGE SCALE GENOMIC DNA]</scope>
    <source>
        <strain evidence="1 2">373-A1</strain>
    </source>
</reference>
<proteinExistence type="predicted"/>
<name>A0A174TPN4_9CLOT</name>
<dbReference type="Pfam" id="PF08812">
    <property type="entry name" value="YtxC"/>
    <property type="match status" value="1"/>
</dbReference>
<dbReference type="NCBIfam" id="TIGR02834">
    <property type="entry name" value="spo_ytxC"/>
    <property type="match status" value="1"/>
</dbReference>
<evidence type="ECO:0000313" key="2">
    <source>
        <dbReference type="Proteomes" id="UP000092714"/>
    </source>
</evidence>
<evidence type="ECO:0000313" key="1">
    <source>
        <dbReference type="EMBL" id="OBY12049.1"/>
    </source>
</evidence>
<protein>
    <submittedName>
        <fullName evidence="1">Sporulation protein</fullName>
    </submittedName>
</protein>
<dbReference type="GeneID" id="42775452"/>
<dbReference type="AlphaFoldDB" id="A0A174TPN4"/>
<gene>
    <name evidence="1" type="ORF">CP373A1_03750</name>
</gene>
<dbReference type="RefSeq" id="WP_027097616.1">
    <property type="nucleotide sequence ID" value="NZ_CABHIH010000001.1"/>
</dbReference>
<dbReference type="Proteomes" id="UP000092714">
    <property type="component" value="Unassembled WGS sequence"/>
</dbReference>
<keyword evidence="2" id="KW-1185">Reference proteome</keyword>
<accession>A0A174TPN4</accession>
<sequence length="296" mass="34614">MLVLQLAYSGELDFVEELQELKELLKKKHIIIGVVESLEGKTHVIKVMCDDSNYSDRTGNIINLYISNILYKIVITKYKEKELFEYLTDTYFFLKRDEMLEVEEEIMKVLYCEEGVHDSNFIFYSNKTNAIIDKIKECIEENNEININGFITFRMRELRKDIEDVVDKVVERYMVEKEYKEFIRLLKYFVEIQECRVEEINLTALPSGGYIVTDGYGEDIFPTFLNELSDCKIGIDANVEDIVISGLITNAPQKIVIHKREECKNKEFIETIINVFGERVVFCDGCKLCSKTNIKM</sequence>
<dbReference type="InterPro" id="IPR014199">
    <property type="entry name" value="Spore_YtxC"/>
</dbReference>